<feature type="transmembrane region" description="Helical" evidence="1">
    <location>
        <begin position="780"/>
        <end position="800"/>
    </location>
</feature>
<feature type="transmembrane region" description="Helical" evidence="1">
    <location>
        <begin position="209"/>
        <end position="229"/>
    </location>
</feature>
<keyword evidence="3" id="KW-1185">Reference proteome</keyword>
<keyword evidence="1" id="KW-0472">Membrane</keyword>
<organism evidence="2 3">
    <name type="scientific">Enterobacter cloacae S611</name>
    <dbReference type="NCBI Taxonomy" id="1399146"/>
    <lineage>
        <taxon>Bacteria</taxon>
        <taxon>Pseudomonadati</taxon>
        <taxon>Pseudomonadota</taxon>
        <taxon>Gammaproteobacteria</taxon>
        <taxon>Enterobacterales</taxon>
        <taxon>Enterobacteriaceae</taxon>
        <taxon>Enterobacter</taxon>
        <taxon>Enterobacter cloacae complex</taxon>
    </lineage>
</organism>
<proteinExistence type="predicted"/>
<reference evidence="2 3" key="1">
    <citation type="journal article" date="2014" name="Genome Announc.">
        <title>Draft Genome Sequence of Enterobacter cloacae Strain S611.</title>
        <authorList>
            <person name="Wang D."/>
            <person name="Han C.S."/>
            <person name="Dichosa A.E."/>
            <person name="Gleasner C.D."/>
            <person name="Johnson S.L."/>
            <person name="Daligault H.E."/>
            <person name="Davenport K.W."/>
            <person name="Li P.E."/>
            <person name="Pierson E.A."/>
            <person name="Pierson L.S.III."/>
        </authorList>
    </citation>
    <scope>NUCLEOTIDE SEQUENCE [LARGE SCALE GENOMIC DNA]</scope>
    <source>
        <strain evidence="2 3">S611</strain>
    </source>
</reference>
<feature type="transmembrane region" description="Helical" evidence="1">
    <location>
        <begin position="526"/>
        <end position="546"/>
    </location>
</feature>
<keyword evidence="1" id="KW-1133">Transmembrane helix</keyword>
<feature type="transmembrane region" description="Helical" evidence="1">
    <location>
        <begin position="749"/>
        <end position="768"/>
    </location>
</feature>
<feature type="transmembrane region" description="Helical" evidence="1">
    <location>
        <begin position="846"/>
        <end position="862"/>
    </location>
</feature>
<feature type="transmembrane region" description="Helical" evidence="1">
    <location>
        <begin position="473"/>
        <end position="493"/>
    </location>
</feature>
<comment type="caution">
    <text evidence="2">The sequence shown here is derived from an EMBL/GenBank/DDBJ whole genome shotgun (WGS) entry which is preliminary data.</text>
</comment>
<feature type="transmembrane region" description="Helical" evidence="1">
    <location>
        <begin position="286"/>
        <end position="304"/>
    </location>
</feature>
<sequence length="907" mass="98646">MDGLLIFGVIVLILALVVVPIMAIVAWRRSLATQVELQLLRQRVSILEQRAIAPAVSEEPIVEPIGETVSVPLEAPPPTPEPQPPIPESQAIAASEITPAQPQPAPNVWGRKVATAEPTPAPVVREREEAKAPDGDSWGVVTALVRWFMQGNPLAKLGVVLLFIGLSFLLRYSVEYALFPLELRLVAVAVVALVLLVLGWRLRHKQTVFALILQGGAVGALYLTVFGAFRLWQMLPMTLAFALLIVICAASVGLAVLQRALSLALLASLGGYLAPILLSTGGGSHIALFSFYLLLSVGILAISVWQHWRELNILGMFFTFGVAALWGIASYRPEDYLSCQLFLIANLLIFGVFSVGLSLRAQRRGERIIDGVLLFAPPLAGFGMQYAMTQHWTYGPAFSALGFGLFYLTLAAVALKRFPAAGKPLVLAALALGGAFATLAIPLALSARWTAMAWSLEGLGVLWLGVQQQQRRMSYSGTALLLLALFSALWAAADGINALSTLMIFAVLSASWLIGAWLWRTIRREGSLLLLAGGILFWIVALAGAAELILPQSMQVGFGLLLLVALSVWLWRAGSLRFAWPELGLAQWLLWPAMALLIGERLVAQGHLLASGWQNLVWCVALPSALLLLRKAGSELLPRLSQGLHISLFWLLLITAGSELWWFVDSLPWGNAPWRWGLPMAAGGAVIMLTLAAVRRNLWPFRVWPALYGAQALAPLVPLLIIALLFANLNDGKVMGMPYLPLLNPLEEGAAFALLGVWLYTQFAWKHYPHVAPDLWRARPWALAALAFWWLNGILLRALSCYGEVTWSAESLWASRLIQTTFALFWMLIALVVMIRATRRQARQQWLVGGGLLGVVLLKLMLVDSAGGGGLSRAIAFIGVAVLVLIVGYFSPLPPKAAREENEGEGQ</sequence>
<feature type="transmembrane region" description="Helical" evidence="1">
    <location>
        <begin position="311"/>
        <end position="329"/>
    </location>
</feature>
<feature type="transmembrane region" description="Helical" evidence="1">
    <location>
        <begin position="706"/>
        <end position="729"/>
    </location>
</feature>
<accession>A0ABN0Q2U7</accession>
<feature type="transmembrane region" description="Helical" evidence="1">
    <location>
        <begin position="499"/>
        <end position="519"/>
    </location>
</feature>
<protein>
    <recommendedName>
        <fullName evidence="4">DUF2339 domain-containing protein</fullName>
    </recommendedName>
</protein>
<dbReference type="InterPro" id="IPR019286">
    <property type="entry name" value="DUF2339_TM"/>
</dbReference>
<evidence type="ECO:0008006" key="4">
    <source>
        <dbReference type="Google" id="ProtNLM"/>
    </source>
</evidence>
<feature type="transmembrane region" description="Helical" evidence="1">
    <location>
        <begin position="874"/>
        <end position="891"/>
    </location>
</feature>
<feature type="transmembrane region" description="Helical" evidence="1">
    <location>
        <begin position="235"/>
        <end position="256"/>
    </location>
</feature>
<feature type="transmembrane region" description="Helical" evidence="1">
    <location>
        <begin position="263"/>
        <end position="280"/>
    </location>
</feature>
<dbReference type="InterPro" id="IPR014600">
    <property type="entry name" value="UCP035905_mem"/>
</dbReference>
<feature type="transmembrane region" description="Helical" evidence="1">
    <location>
        <begin position="583"/>
        <end position="603"/>
    </location>
</feature>
<feature type="transmembrane region" description="Helical" evidence="1">
    <location>
        <begin position="644"/>
        <end position="664"/>
    </location>
</feature>
<feature type="transmembrane region" description="Helical" evidence="1">
    <location>
        <begin position="812"/>
        <end position="834"/>
    </location>
</feature>
<gene>
    <name evidence="2" type="ORF">EDP2_3437</name>
</gene>
<evidence type="ECO:0000313" key="3">
    <source>
        <dbReference type="Proteomes" id="UP000017834"/>
    </source>
</evidence>
<feature type="transmembrane region" description="Helical" evidence="1">
    <location>
        <begin position="552"/>
        <end position="571"/>
    </location>
</feature>
<feature type="transmembrane region" description="Helical" evidence="1">
    <location>
        <begin position="185"/>
        <end position="202"/>
    </location>
</feature>
<dbReference type="Proteomes" id="UP000017834">
    <property type="component" value="Unassembled WGS sequence"/>
</dbReference>
<keyword evidence="1" id="KW-0812">Transmembrane</keyword>
<dbReference type="EMBL" id="AXOM01000052">
    <property type="protein sequence ID" value="ESS56228.1"/>
    <property type="molecule type" value="Genomic_DNA"/>
</dbReference>
<feature type="transmembrane region" description="Helical" evidence="1">
    <location>
        <begin position="676"/>
        <end position="694"/>
    </location>
</feature>
<feature type="transmembrane region" description="Helical" evidence="1">
    <location>
        <begin position="425"/>
        <end position="443"/>
    </location>
</feature>
<feature type="transmembrane region" description="Helical" evidence="1">
    <location>
        <begin position="6"/>
        <end position="27"/>
    </location>
</feature>
<name>A0ABN0Q2U7_ENTCL</name>
<dbReference type="PANTHER" id="PTHR38434:SF1">
    <property type="entry name" value="BLL2549 PROTEIN"/>
    <property type="match status" value="1"/>
</dbReference>
<dbReference type="Pfam" id="PF10101">
    <property type="entry name" value="DUF2339"/>
    <property type="match status" value="2"/>
</dbReference>
<feature type="transmembrane region" description="Helical" evidence="1">
    <location>
        <begin position="341"/>
        <end position="359"/>
    </location>
</feature>
<dbReference type="PANTHER" id="PTHR38434">
    <property type="entry name" value="BLL2549 PROTEIN"/>
    <property type="match status" value="1"/>
</dbReference>
<dbReference type="PIRSF" id="PIRSF035905">
    <property type="entry name" value="UCP035905_mp"/>
    <property type="match status" value="1"/>
</dbReference>
<feature type="transmembrane region" description="Helical" evidence="1">
    <location>
        <begin position="154"/>
        <end position="173"/>
    </location>
</feature>
<feature type="transmembrane region" description="Helical" evidence="1">
    <location>
        <begin position="615"/>
        <end position="632"/>
    </location>
</feature>
<evidence type="ECO:0000313" key="2">
    <source>
        <dbReference type="EMBL" id="ESS56228.1"/>
    </source>
</evidence>
<evidence type="ECO:0000256" key="1">
    <source>
        <dbReference type="SAM" id="Phobius"/>
    </source>
</evidence>
<feature type="transmembrane region" description="Helical" evidence="1">
    <location>
        <begin position="394"/>
        <end position="413"/>
    </location>
</feature>